<gene>
    <name evidence="1" type="primary">argR</name>
    <name evidence="3" type="ordered locus">SMU_2097</name>
</gene>
<dbReference type="InterPro" id="IPR001669">
    <property type="entry name" value="Arg_repress"/>
</dbReference>
<comment type="pathway">
    <text evidence="1">Amino-acid biosynthesis; L-arginine biosynthesis [regulation].</text>
</comment>
<keyword evidence="1" id="KW-0678">Repressor</keyword>
<organism evidence="3 4">
    <name type="scientific">Streptococcus mutans serotype c (strain ATCC 700610 / UA159)</name>
    <dbReference type="NCBI Taxonomy" id="210007"/>
    <lineage>
        <taxon>Bacteria</taxon>
        <taxon>Bacillati</taxon>
        <taxon>Bacillota</taxon>
        <taxon>Bacilli</taxon>
        <taxon>Lactobacillales</taxon>
        <taxon>Streptococcaceae</taxon>
        <taxon>Streptococcus</taxon>
    </lineage>
</organism>
<dbReference type="GO" id="GO:0003700">
    <property type="term" value="F:DNA-binding transcription factor activity"/>
    <property type="evidence" value="ECO:0007669"/>
    <property type="project" value="UniProtKB-UniRule"/>
</dbReference>
<dbReference type="GO" id="GO:1900079">
    <property type="term" value="P:regulation of arginine biosynthetic process"/>
    <property type="evidence" value="ECO:0007669"/>
    <property type="project" value="UniProtKB-UniRule"/>
</dbReference>
<comment type="subcellular location">
    <subcellularLocation>
        <location evidence="1">Cytoplasm</location>
    </subcellularLocation>
</comment>
<dbReference type="UniPathway" id="UPA00068"/>
<dbReference type="STRING" id="210007.SMU_2097"/>
<dbReference type="Proteomes" id="UP000002512">
    <property type="component" value="Chromosome"/>
</dbReference>
<keyword evidence="1" id="KW-0963">Cytoplasm</keyword>
<dbReference type="Gene3D" id="3.30.1360.40">
    <property type="match status" value="1"/>
</dbReference>
<dbReference type="PATRIC" id="fig|210007.7.peg.1867"/>
<dbReference type="HAMAP" id="MF_00173">
    <property type="entry name" value="Arg_repressor"/>
    <property type="match status" value="1"/>
</dbReference>
<dbReference type="GO" id="GO:0003677">
    <property type="term" value="F:DNA binding"/>
    <property type="evidence" value="ECO:0007669"/>
    <property type="project" value="UniProtKB-KW"/>
</dbReference>
<dbReference type="InterPro" id="IPR036251">
    <property type="entry name" value="Arg_repress_C_sf"/>
</dbReference>
<dbReference type="KEGG" id="smu:SMU_2097"/>
<dbReference type="EMBL" id="AE014133">
    <property type="protein sequence ID" value="AAN59691.1"/>
    <property type="molecule type" value="Genomic_DNA"/>
</dbReference>
<keyword evidence="1" id="KW-0055">Arginine biosynthesis</keyword>
<dbReference type="AlphaFoldDB" id="Q8DRW3"/>
<dbReference type="GO" id="GO:0034618">
    <property type="term" value="F:arginine binding"/>
    <property type="evidence" value="ECO:0007669"/>
    <property type="project" value="InterPro"/>
</dbReference>
<keyword evidence="1" id="KW-0805">Transcription regulation</keyword>
<dbReference type="Pfam" id="PF02863">
    <property type="entry name" value="Arg_repressor_C"/>
    <property type="match status" value="1"/>
</dbReference>
<reference evidence="3 4" key="1">
    <citation type="journal article" date="2002" name="Proc. Natl. Acad. Sci. U.S.A.">
        <title>Genome sequence of Streptococcus mutans UA159, a cariogenic dental pathogen.</title>
        <authorList>
            <person name="Ajdic D."/>
            <person name="McShan W.M."/>
            <person name="McLaughlin R.E."/>
            <person name="Savic G."/>
            <person name="Chang J."/>
            <person name="Carson M.B."/>
            <person name="Primeaux C."/>
            <person name="Tian R."/>
            <person name="Kenton S."/>
            <person name="Jia H."/>
            <person name="Lin S."/>
            <person name="Qian Y."/>
            <person name="Li S."/>
            <person name="Zhu H."/>
            <person name="Najar F."/>
            <person name="Lai H."/>
            <person name="White J."/>
            <person name="Roe B.A."/>
            <person name="Ferretti J.J."/>
        </authorList>
    </citation>
    <scope>NUCLEOTIDE SEQUENCE [LARGE SCALE GENOMIC DNA]</scope>
    <source>
        <strain evidence="4">ATCC 700610 / UA159</strain>
    </source>
</reference>
<sequence length="78" mass="8672">MEDALVMLKPVQNQVILKTLPGLAQSFGSILDSMQLVEITATVCGDDTCLIICKDKETALKCFDHLCQYTPPFFFSNE</sequence>
<dbReference type="GO" id="GO:0006526">
    <property type="term" value="P:L-arginine biosynthetic process"/>
    <property type="evidence" value="ECO:0007669"/>
    <property type="project" value="UniProtKB-UniPathway"/>
</dbReference>
<dbReference type="GO" id="GO:0051259">
    <property type="term" value="P:protein complex oligomerization"/>
    <property type="evidence" value="ECO:0007669"/>
    <property type="project" value="InterPro"/>
</dbReference>
<dbReference type="PRINTS" id="PR01467">
    <property type="entry name" value="ARGREPRESSOR"/>
</dbReference>
<keyword evidence="1" id="KW-0804">Transcription</keyword>
<accession>Q8DRW3</accession>
<keyword evidence="1" id="KW-0238">DNA-binding</keyword>
<dbReference type="PhylomeDB" id="Q8DRW3"/>
<proteinExistence type="inferred from homology"/>
<dbReference type="HOGENOM" id="CLU_2620578_0_0_9"/>
<keyword evidence="1" id="KW-0028">Amino-acid biosynthesis</keyword>
<comment type="function">
    <text evidence="1">Regulates arginine biosynthesis genes.</text>
</comment>
<dbReference type="eggNOG" id="COG1438">
    <property type="taxonomic scope" value="Bacteria"/>
</dbReference>
<dbReference type="PANTHER" id="PTHR34471:SF1">
    <property type="entry name" value="ARGININE REPRESSOR"/>
    <property type="match status" value="1"/>
</dbReference>
<evidence type="ECO:0000313" key="3">
    <source>
        <dbReference type="EMBL" id="AAN59691.1"/>
    </source>
</evidence>
<keyword evidence="4" id="KW-1185">Reference proteome</keyword>
<dbReference type="GO" id="GO:0005737">
    <property type="term" value="C:cytoplasm"/>
    <property type="evidence" value="ECO:0007669"/>
    <property type="project" value="UniProtKB-SubCell"/>
</dbReference>
<dbReference type="PANTHER" id="PTHR34471">
    <property type="entry name" value="ARGININE REPRESSOR"/>
    <property type="match status" value="1"/>
</dbReference>
<dbReference type="InterPro" id="IPR020899">
    <property type="entry name" value="Arg_repress_C"/>
</dbReference>
<evidence type="ECO:0000313" key="4">
    <source>
        <dbReference type="Proteomes" id="UP000002512"/>
    </source>
</evidence>
<comment type="similarity">
    <text evidence="1">Belongs to the ArgR family.</text>
</comment>
<dbReference type="SUPFAM" id="SSF55252">
    <property type="entry name" value="C-terminal domain of arginine repressor"/>
    <property type="match status" value="1"/>
</dbReference>
<evidence type="ECO:0000259" key="2">
    <source>
        <dbReference type="Pfam" id="PF02863"/>
    </source>
</evidence>
<protein>
    <recommendedName>
        <fullName evidence="1">Arginine repressor</fullName>
    </recommendedName>
</protein>
<name>Q8DRW3_STRMU</name>
<evidence type="ECO:0000256" key="1">
    <source>
        <dbReference type="HAMAP-Rule" id="MF_00173"/>
    </source>
</evidence>
<dbReference type="OrthoDB" id="9807089at2"/>
<feature type="domain" description="Arginine repressor C-terminal" evidence="2">
    <location>
        <begin position="2"/>
        <end position="66"/>
    </location>
</feature>